<dbReference type="GO" id="GO:0006888">
    <property type="term" value="P:endoplasmic reticulum to Golgi vesicle-mediated transport"/>
    <property type="evidence" value="ECO:0007669"/>
    <property type="project" value="TreeGrafter"/>
</dbReference>
<dbReference type="Gene3D" id="1.10.8.1310">
    <property type="match status" value="1"/>
</dbReference>
<protein>
    <submittedName>
        <fullName evidence="3">Uncharacterized protein</fullName>
    </submittedName>
</protein>
<proteinExistence type="predicted"/>
<dbReference type="GO" id="GO:0005096">
    <property type="term" value="F:GTPase activator activity"/>
    <property type="evidence" value="ECO:0007669"/>
    <property type="project" value="UniProtKB-KW"/>
</dbReference>
<evidence type="ECO:0000313" key="3">
    <source>
        <dbReference type="EMBL" id="GFR40499.1"/>
    </source>
</evidence>
<evidence type="ECO:0000313" key="4">
    <source>
        <dbReference type="Proteomes" id="UP001054857"/>
    </source>
</evidence>
<dbReference type="GO" id="GO:0005789">
    <property type="term" value="C:endoplasmic reticulum membrane"/>
    <property type="evidence" value="ECO:0007669"/>
    <property type="project" value="TreeGrafter"/>
</dbReference>
<dbReference type="InterPro" id="IPR045913">
    <property type="entry name" value="TBC20/Gyp8-like"/>
</dbReference>
<evidence type="ECO:0000256" key="2">
    <source>
        <dbReference type="SAM" id="MobiDB-lite"/>
    </source>
</evidence>
<dbReference type="PANTHER" id="PTHR20913">
    <property type="entry name" value="TBC1 DOMAIN FAMILY MEMBER 20/GTPASE"/>
    <property type="match status" value="1"/>
</dbReference>
<feature type="region of interest" description="Disordered" evidence="2">
    <location>
        <begin position="162"/>
        <end position="244"/>
    </location>
</feature>
<sequence>MSRSKRSRAKGRHRNRINPSQGGAEGDARIPLLSSVGTMPERSSNFICDSPKQIGSHQSSQIAEASSLKVLGLKLAADKEKLPMPVRSASDGPKVVSGDGYDSLLEGLTGRDLQTAKLVVQALRDPEDLSRLRRLAVTHGFVNDRIRAVVWPRLLGIHPPAGGSAGGGTSLLALGQPPARPPASSSPRPSSSRPAGSTLPPAPSTHIAPAATAPPPLRAVSHPASAPPASPSSTSRTGGEVASQ</sequence>
<evidence type="ECO:0000256" key="1">
    <source>
        <dbReference type="ARBA" id="ARBA00022468"/>
    </source>
</evidence>
<reference evidence="3 4" key="1">
    <citation type="journal article" date="2021" name="Sci. Rep.">
        <title>Genome sequencing of the multicellular alga Astrephomene provides insights into convergent evolution of germ-soma differentiation.</title>
        <authorList>
            <person name="Yamashita S."/>
            <person name="Yamamoto K."/>
            <person name="Matsuzaki R."/>
            <person name="Suzuki S."/>
            <person name="Yamaguchi H."/>
            <person name="Hirooka S."/>
            <person name="Minakuchi Y."/>
            <person name="Miyagishima S."/>
            <person name="Kawachi M."/>
            <person name="Toyoda A."/>
            <person name="Nozaki H."/>
        </authorList>
    </citation>
    <scope>NUCLEOTIDE SEQUENCE [LARGE SCALE GENOMIC DNA]</scope>
    <source>
        <strain evidence="3 4">NIES-4017</strain>
    </source>
</reference>
<feature type="compositionally biased region" description="Low complexity" evidence="2">
    <location>
        <begin position="170"/>
        <end position="195"/>
    </location>
</feature>
<comment type="caution">
    <text evidence="3">The sequence shown here is derived from an EMBL/GenBank/DDBJ whole genome shotgun (WGS) entry which is preliminary data.</text>
</comment>
<dbReference type="EMBL" id="BMAR01000001">
    <property type="protein sequence ID" value="GFR40499.1"/>
    <property type="molecule type" value="Genomic_DNA"/>
</dbReference>
<organism evidence="3 4">
    <name type="scientific">Astrephomene gubernaculifera</name>
    <dbReference type="NCBI Taxonomy" id="47775"/>
    <lineage>
        <taxon>Eukaryota</taxon>
        <taxon>Viridiplantae</taxon>
        <taxon>Chlorophyta</taxon>
        <taxon>core chlorophytes</taxon>
        <taxon>Chlorophyceae</taxon>
        <taxon>CS clade</taxon>
        <taxon>Chlamydomonadales</taxon>
        <taxon>Astrephomenaceae</taxon>
        <taxon>Astrephomene</taxon>
    </lineage>
</organism>
<feature type="compositionally biased region" description="Basic residues" evidence="2">
    <location>
        <begin position="1"/>
        <end position="16"/>
    </location>
</feature>
<gene>
    <name evidence="3" type="ORF">Agub_g1068</name>
</gene>
<dbReference type="PANTHER" id="PTHR20913:SF7">
    <property type="entry name" value="RE60063P"/>
    <property type="match status" value="1"/>
</dbReference>
<feature type="non-terminal residue" evidence="3">
    <location>
        <position position="1"/>
    </location>
</feature>
<keyword evidence="1" id="KW-0343">GTPase activation</keyword>
<keyword evidence="4" id="KW-1185">Reference proteome</keyword>
<feature type="region of interest" description="Disordered" evidence="2">
    <location>
        <begin position="1"/>
        <end position="29"/>
    </location>
</feature>
<dbReference type="Proteomes" id="UP001054857">
    <property type="component" value="Unassembled WGS sequence"/>
</dbReference>
<name>A0AAD3DER8_9CHLO</name>
<dbReference type="AlphaFoldDB" id="A0AAD3DER8"/>
<accession>A0AAD3DER8</accession>